<organism evidence="3 4">
    <name type="scientific">Frankia umida</name>
    <dbReference type="NCBI Taxonomy" id="573489"/>
    <lineage>
        <taxon>Bacteria</taxon>
        <taxon>Bacillati</taxon>
        <taxon>Actinomycetota</taxon>
        <taxon>Actinomycetes</taxon>
        <taxon>Frankiales</taxon>
        <taxon>Frankiaceae</taxon>
        <taxon>Frankia</taxon>
    </lineage>
</organism>
<reference evidence="3 4" key="1">
    <citation type="submission" date="2022-04" db="EMBL/GenBank/DDBJ databases">
        <title>Genome diversity in the genus Frankia.</title>
        <authorList>
            <person name="Carlos-Shanley C."/>
            <person name="Hahn D."/>
        </authorList>
    </citation>
    <scope>NUCLEOTIDE SEQUENCE [LARGE SCALE GENOMIC DNA]</scope>
    <source>
        <strain evidence="3 4">Ag45/Mut15</strain>
    </source>
</reference>
<dbReference type="InterPro" id="IPR042099">
    <property type="entry name" value="ANL_N_sf"/>
</dbReference>
<dbReference type="Pfam" id="PF00501">
    <property type="entry name" value="AMP-binding"/>
    <property type="match status" value="1"/>
</dbReference>
<feature type="domain" description="AMP-binding enzyme C-terminal" evidence="2">
    <location>
        <begin position="452"/>
        <end position="527"/>
    </location>
</feature>
<gene>
    <name evidence="3" type="ORF">MXD59_17330</name>
</gene>
<dbReference type="InterPro" id="IPR020845">
    <property type="entry name" value="AMP-binding_CS"/>
</dbReference>
<sequence>MLNLAVVLEEAARTWPRRDALVFGEHHLTYAELDAAARQIAAALAARGIGPGDRVALTCPNLPAFPAVYFGVLKAGATVVPLSVLLTEREITFHLTDASARAYLCFEGTPELPTGRAGQAAFAAVPSCETFVLITADPAGGRSPALGPDDLPADDPPAGDQAARGVETLAAFTAGVAADFDTVPTSESDIAIVLYTSGTTGSPKGAQLTHSNMVHNAVVSTRLFDAAEHDIHLVVLPLFHAFGQTTNLNAGFTSGATLVLLPRFEPRTALAALRGHAVTFFAGVPTMYWALLHCSDVAPADLDHIASSLRICVSGGSAMPGEVLRAFERRFGVAILEGYGLSETSPVATFNRADRPRRAGSIGLPVWGVEVRVTRADGTPAADGETGELCVRGHNVMRGYLGQPEATAATIDAQGWLRTGDLGRRDADGYYYLVDRLKDMIIRGGLNVYPREIEEVLLTHPDVSLAAVVGIPHERHGQEIMAFVIRRPGACLTAAELIAWCRETMAAYKYPRHVEFRDTLPMTAAGKILKRQLVALRPSDTH</sequence>
<dbReference type="CDD" id="cd05936">
    <property type="entry name" value="FC-FACS_FadD_like"/>
    <property type="match status" value="1"/>
</dbReference>
<dbReference type="Gene3D" id="3.30.300.30">
    <property type="match status" value="1"/>
</dbReference>
<dbReference type="PANTHER" id="PTHR43767">
    <property type="entry name" value="LONG-CHAIN-FATTY-ACID--COA LIGASE"/>
    <property type="match status" value="1"/>
</dbReference>
<feature type="domain" description="AMP-dependent synthetase/ligase" evidence="1">
    <location>
        <begin position="8"/>
        <end position="401"/>
    </location>
</feature>
<dbReference type="InterPro" id="IPR050237">
    <property type="entry name" value="ATP-dep_AMP-bd_enzyme"/>
</dbReference>
<keyword evidence="4" id="KW-1185">Reference proteome</keyword>
<evidence type="ECO:0000259" key="1">
    <source>
        <dbReference type="Pfam" id="PF00501"/>
    </source>
</evidence>
<dbReference type="SUPFAM" id="SSF56801">
    <property type="entry name" value="Acetyl-CoA synthetase-like"/>
    <property type="match status" value="1"/>
</dbReference>
<dbReference type="PANTHER" id="PTHR43767:SF12">
    <property type="entry name" value="AMP-DEPENDENT SYNTHETASE AND LIGASE"/>
    <property type="match status" value="1"/>
</dbReference>
<dbReference type="Proteomes" id="UP001201873">
    <property type="component" value="Unassembled WGS sequence"/>
</dbReference>
<protein>
    <submittedName>
        <fullName evidence="3">Long-chain fatty acid--CoA ligase</fullName>
    </submittedName>
</protein>
<dbReference type="Gene3D" id="3.40.50.12780">
    <property type="entry name" value="N-terminal domain of ligase-like"/>
    <property type="match status" value="1"/>
</dbReference>
<comment type="caution">
    <text evidence="3">The sequence shown here is derived from an EMBL/GenBank/DDBJ whole genome shotgun (WGS) entry which is preliminary data.</text>
</comment>
<proteinExistence type="predicted"/>
<name>A0ABT0K121_9ACTN</name>
<dbReference type="PROSITE" id="PS00455">
    <property type="entry name" value="AMP_BINDING"/>
    <property type="match status" value="1"/>
</dbReference>
<evidence type="ECO:0000313" key="3">
    <source>
        <dbReference type="EMBL" id="MCK9877514.1"/>
    </source>
</evidence>
<dbReference type="InterPro" id="IPR045851">
    <property type="entry name" value="AMP-bd_C_sf"/>
</dbReference>
<keyword evidence="3" id="KW-0436">Ligase</keyword>
<dbReference type="InterPro" id="IPR025110">
    <property type="entry name" value="AMP-bd_C"/>
</dbReference>
<dbReference type="GO" id="GO:0016874">
    <property type="term" value="F:ligase activity"/>
    <property type="evidence" value="ECO:0007669"/>
    <property type="project" value="UniProtKB-KW"/>
</dbReference>
<dbReference type="Pfam" id="PF13193">
    <property type="entry name" value="AMP-binding_C"/>
    <property type="match status" value="1"/>
</dbReference>
<dbReference type="InterPro" id="IPR000873">
    <property type="entry name" value="AMP-dep_synth/lig_dom"/>
</dbReference>
<evidence type="ECO:0000313" key="4">
    <source>
        <dbReference type="Proteomes" id="UP001201873"/>
    </source>
</evidence>
<dbReference type="RefSeq" id="WP_248825741.1">
    <property type="nucleotide sequence ID" value="NZ_JALKFT010000018.1"/>
</dbReference>
<accession>A0ABT0K121</accession>
<evidence type="ECO:0000259" key="2">
    <source>
        <dbReference type="Pfam" id="PF13193"/>
    </source>
</evidence>
<dbReference type="EMBL" id="JALKFT010000018">
    <property type="protein sequence ID" value="MCK9877514.1"/>
    <property type="molecule type" value="Genomic_DNA"/>
</dbReference>